<name>A0A251K9S7_MANES</name>
<proteinExistence type="predicted"/>
<protein>
    <submittedName>
        <fullName evidence="1">Uncharacterized protein</fullName>
    </submittedName>
</protein>
<organism evidence="1">
    <name type="scientific">Manihot esculenta</name>
    <name type="common">Cassava</name>
    <name type="synonym">Jatropha manihot</name>
    <dbReference type="NCBI Taxonomy" id="3983"/>
    <lineage>
        <taxon>Eukaryota</taxon>
        <taxon>Viridiplantae</taxon>
        <taxon>Streptophyta</taxon>
        <taxon>Embryophyta</taxon>
        <taxon>Tracheophyta</taxon>
        <taxon>Spermatophyta</taxon>
        <taxon>Magnoliopsida</taxon>
        <taxon>eudicotyledons</taxon>
        <taxon>Gunneridae</taxon>
        <taxon>Pentapetalae</taxon>
        <taxon>rosids</taxon>
        <taxon>fabids</taxon>
        <taxon>Malpighiales</taxon>
        <taxon>Euphorbiaceae</taxon>
        <taxon>Crotonoideae</taxon>
        <taxon>Manihoteae</taxon>
        <taxon>Manihot</taxon>
    </lineage>
</organism>
<evidence type="ECO:0000313" key="1">
    <source>
        <dbReference type="EMBL" id="OAY42965.1"/>
    </source>
</evidence>
<reference evidence="1" key="1">
    <citation type="submission" date="2016-02" db="EMBL/GenBank/DDBJ databases">
        <title>WGS assembly of Manihot esculenta.</title>
        <authorList>
            <person name="Bredeson J.V."/>
            <person name="Prochnik S.E."/>
            <person name="Lyons J.B."/>
            <person name="Schmutz J."/>
            <person name="Grimwood J."/>
            <person name="Vrebalov J."/>
            <person name="Bart R.S."/>
            <person name="Amuge T."/>
            <person name="Ferguson M.E."/>
            <person name="Green R."/>
            <person name="Putnam N."/>
            <person name="Stites J."/>
            <person name="Rounsley S."/>
            <person name="Rokhsar D.S."/>
        </authorList>
    </citation>
    <scope>NUCLEOTIDE SEQUENCE [LARGE SCALE GENOMIC DNA]</scope>
    <source>
        <tissue evidence="1">Leaf</tissue>
    </source>
</reference>
<dbReference type="EMBL" id="CM004394">
    <property type="protein sequence ID" value="OAY42966.1"/>
    <property type="molecule type" value="Genomic_DNA"/>
</dbReference>
<dbReference type="EMBL" id="CM004394">
    <property type="protein sequence ID" value="OAY42965.1"/>
    <property type="molecule type" value="Genomic_DNA"/>
</dbReference>
<sequence length="54" mass="6158">MVKFELNVEEKSEVACLSHWWVQILTIWSTSLADIWSSLLLNLVVGGPSLRNPF</sequence>
<accession>A0A251K9S7</accession>
<dbReference type="AlphaFoldDB" id="A0A251K9S7"/>
<gene>
    <name evidence="1" type="ORF">MANES_08G031000</name>
</gene>